<dbReference type="Pfam" id="PF04198">
    <property type="entry name" value="Sugar-bind"/>
    <property type="match status" value="1"/>
</dbReference>
<comment type="similarity">
    <text evidence="1">Belongs to the SorC transcriptional regulatory family.</text>
</comment>
<name>A0A3N4GEH6_9LACT</name>
<evidence type="ECO:0000313" key="7">
    <source>
        <dbReference type="Proteomes" id="UP000273977"/>
    </source>
</evidence>
<comment type="caution">
    <text evidence="6">The sequence shown here is derived from an EMBL/GenBank/DDBJ whole genome shotgun (WGS) entry which is preliminary data.</text>
</comment>
<evidence type="ECO:0000256" key="2">
    <source>
        <dbReference type="ARBA" id="ARBA00023015"/>
    </source>
</evidence>
<dbReference type="AlphaFoldDB" id="A0A3N4GEH6"/>
<evidence type="ECO:0000256" key="4">
    <source>
        <dbReference type="ARBA" id="ARBA00023163"/>
    </source>
</evidence>
<proteinExistence type="inferred from homology"/>
<evidence type="ECO:0000313" key="6">
    <source>
        <dbReference type="EMBL" id="RPA57431.1"/>
    </source>
</evidence>
<dbReference type="InterPro" id="IPR007324">
    <property type="entry name" value="Sugar-bd_dom_put"/>
</dbReference>
<dbReference type="EMBL" id="RKMG01000029">
    <property type="protein sequence ID" value="RPA57431.1"/>
    <property type="molecule type" value="Genomic_DNA"/>
</dbReference>
<feature type="domain" description="Sugar-binding" evidence="5">
    <location>
        <begin position="65"/>
        <end position="316"/>
    </location>
</feature>
<dbReference type="InterPro" id="IPR037171">
    <property type="entry name" value="NagB/RpiA_transferase-like"/>
</dbReference>
<protein>
    <submittedName>
        <fullName evidence="6">Sugar-binding transcriptional regulator</fullName>
    </submittedName>
</protein>
<keyword evidence="2" id="KW-0805">Transcription regulation</keyword>
<evidence type="ECO:0000256" key="1">
    <source>
        <dbReference type="ARBA" id="ARBA00010466"/>
    </source>
</evidence>
<dbReference type="Gene3D" id="1.10.10.60">
    <property type="entry name" value="Homeodomain-like"/>
    <property type="match status" value="1"/>
</dbReference>
<dbReference type="SUPFAM" id="SSF100950">
    <property type="entry name" value="NagB/RpiA/CoA transferase-like"/>
    <property type="match status" value="1"/>
</dbReference>
<keyword evidence="4" id="KW-0804">Transcription</keyword>
<dbReference type="Proteomes" id="UP000273977">
    <property type="component" value="Unassembled WGS sequence"/>
</dbReference>
<dbReference type="GO" id="GO:0030246">
    <property type="term" value="F:carbohydrate binding"/>
    <property type="evidence" value="ECO:0007669"/>
    <property type="project" value="InterPro"/>
</dbReference>
<dbReference type="PANTHER" id="PTHR34294">
    <property type="entry name" value="TRANSCRIPTIONAL REGULATOR-RELATED"/>
    <property type="match status" value="1"/>
</dbReference>
<accession>A0A3N4GEH6</accession>
<keyword evidence="3" id="KW-0238">DNA-binding</keyword>
<evidence type="ECO:0000256" key="3">
    <source>
        <dbReference type="ARBA" id="ARBA00023125"/>
    </source>
</evidence>
<sequence>MMGVLHMLDRDKLLAEVATLYYEENLTQAEIAKKMFLSRPTISHMLTEAKKRGIVTITINHTHSDVFSIQNELEKKYGIETVLIADKNISSNNIKKELGILCAKFVESRIDNMNNIGLGWGTTVNEYVNKASFLSHPTLEIIPMIGGVGIHHTDLHSNHLAFRLSEKYNCQVSYFYAPVFAESIKMRDMFISSSLYQEIYQKGINVDLAILGVGNPIESSTYKLFGYFTDEEIKQLKNSPAIGDILGSFFDIDGNVVKIPLTERMVGINLEDIHKIKEKLIMASGIEKFPSILTLLKLNIINHLIIDKDLAQKLLESPV</sequence>
<keyword evidence="7" id="KW-1185">Reference proteome</keyword>
<dbReference type="InterPro" id="IPR051054">
    <property type="entry name" value="SorC_transcr_regulators"/>
</dbReference>
<dbReference type="GO" id="GO:0003677">
    <property type="term" value="F:DNA binding"/>
    <property type="evidence" value="ECO:0007669"/>
    <property type="project" value="UniProtKB-KW"/>
</dbReference>
<dbReference type="Gene3D" id="3.40.50.1360">
    <property type="match status" value="1"/>
</dbReference>
<evidence type="ECO:0000259" key="5">
    <source>
        <dbReference type="Pfam" id="PF04198"/>
    </source>
</evidence>
<reference evidence="6 7" key="1">
    <citation type="submission" date="2018-11" db="EMBL/GenBank/DDBJ databases">
        <title>Aerococcus sp. SJQ22, whole genome shotgun sequence.</title>
        <authorList>
            <person name="Sun L."/>
            <person name="Gao X."/>
            <person name="Chen W."/>
            <person name="Huang K."/>
        </authorList>
    </citation>
    <scope>NUCLEOTIDE SEQUENCE [LARGE SCALE GENOMIC DNA]</scope>
    <source>
        <strain evidence="6 7">SJQ22</strain>
    </source>
</reference>
<organism evidence="6 7">
    <name type="scientific">Aerococcus agrisoli</name>
    <dbReference type="NCBI Taxonomy" id="2487350"/>
    <lineage>
        <taxon>Bacteria</taxon>
        <taxon>Bacillati</taxon>
        <taxon>Bacillota</taxon>
        <taxon>Bacilli</taxon>
        <taxon>Lactobacillales</taxon>
        <taxon>Aerococcaceae</taxon>
        <taxon>Aerococcus</taxon>
    </lineage>
</organism>
<gene>
    <name evidence="6" type="ORF">EF384_08085</name>
</gene>